<accession>T0YD94</accession>
<protein>
    <submittedName>
        <fullName evidence="2">Methyltransferase type</fullName>
        <ecNumber evidence="2">2.1.1.-</ecNumber>
    </submittedName>
</protein>
<feature type="non-terminal residue" evidence="2">
    <location>
        <position position="145"/>
    </location>
</feature>
<dbReference type="Gene3D" id="3.40.50.150">
    <property type="entry name" value="Vaccinia Virus protein VP39"/>
    <property type="match status" value="1"/>
</dbReference>
<dbReference type="EC" id="2.1.1.-" evidence="2"/>
<feature type="domain" description="Methyltransferase" evidence="1">
    <location>
        <begin position="46"/>
        <end position="138"/>
    </location>
</feature>
<evidence type="ECO:0000259" key="1">
    <source>
        <dbReference type="Pfam" id="PF13649"/>
    </source>
</evidence>
<sequence length="145" mass="16450">MATHRVPPELEWHIDKDKSLSEYDAAYIDALIRFAGKELGKKLSSIIDAPCGYGRLDGLLRDSGYYVYGIDINRELIAEAKRAFPKNTNDYGVGDIRNFRLNRKFDVYVSWFTSFGYFYDKGNAEVLANAKAHLNRGGIMIIDVS</sequence>
<dbReference type="SUPFAM" id="SSF53335">
    <property type="entry name" value="S-adenosyl-L-methionine-dependent methyltransferases"/>
    <property type="match status" value="1"/>
</dbReference>
<dbReference type="GO" id="GO:0008168">
    <property type="term" value="F:methyltransferase activity"/>
    <property type="evidence" value="ECO:0007669"/>
    <property type="project" value="UniProtKB-KW"/>
</dbReference>
<keyword evidence="2" id="KW-0808">Transferase</keyword>
<keyword evidence="2" id="KW-0489">Methyltransferase</keyword>
<reference evidence="2" key="1">
    <citation type="submission" date="2013-08" db="EMBL/GenBank/DDBJ databases">
        <authorList>
            <person name="Mendez C."/>
            <person name="Richter M."/>
            <person name="Ferrer M."/>
            <person name="Sanchez J."/>
        </authorList>
    </citation>
    <scope>NUCLEOTIDE SEQUENCE</scope>
</reference>
<gene>
    <name evidence="2" type="ORF">B1A_19123</name>
</gene>
<name>T0YD94_9ZZZZ</name>
<organism evidence="2">
    <name type="scientific">mine drainage metagenome</name>
    <dbReference type="NCBI Taxonomy" id="410659"/>
    <lineage>
        <taxon>unclassified sequences</taxon>
        <taxon>metagenomes</taxon>
        <taxon>ecological metagenomes</taxon>
    </lineage>
</organism>
<comment type="caution">
    <text evidence="2">The sequence shown here is derived from an EMBL/GenBank/DDBJ whole genome shotgun (WGS) entry which is preliminary data.</text>
</comment>
<dbReference type="InterPro" id="IPR041698">
    <property type="entry name" value="Methyltransf_25"/>
</dbReference>
<dbReference type="AlphaFoldDB" id="T0YD94"/>
<dbReference type="CDD" id="cd02440">
    <property type="entry name" value="AdoMet_MTases"/>
    <property type="match status" value="1"/>
</dbReference>
<proteinExistence type="predicted"/>
<dbReference type="GO" id="GO:0032259">
    <property type="term" value="P:methylation"/>
    <property type="evidence" value="ECO:0007669"/>
    <property type="project" value="UniProtKB-KW"/>
</dbReference>
<dbReference type="EMBL" id="AUZX01014110">
    <property type="protein sequence ID" value="EQD33276.1"/>
    <property type="molecule type" value="Genomic_DNA"/>
</dbReference>
<dbReference type="Pfam" id="PF13649">
    <property type="entry name" value="Methyltransf_25"/>
    <property type="match status" value="1"/>
</dbReference>
<dbReference type="InterPro" id="IPR029063">
    <property type="entry name" value="SAM-dependent_MTases_sf"/>
</dbReference>
<evidence type="ECO:0000313" key="2">
    <source>
        <dbReference type="EMBL" id="EQD33276.1"/>
    </source>
</evidence>
<reference evidence="2" key="2">
    <citation type="journal article" date="2014" name="ISME J.">
        <title>Microbial stratification in low pH oxic and suboxic macroscopic growths along an acid mine drainage.</title>
        <authorList>
            <person name="Mendez-Garcia C."/>
            <person name="Mesa V."/>
            <person name="Sprenger R.R."/>
            <person name="Richter M."/>
            <person name="Diez M.S."/>
            <person name="Solano J."/>
            <person name="Bargiela R."/>
            <person name="Golyshina O.V."/>
            <person name="Manteca A."/>
            <person name="Ramos J.L."/>
            <person name="Gallego J.R."/>
            <person name="Llorente I."/>
            <person name="Martins Dos Santos V.A."/>
            <person name="Jensen O.N."/>
            <person name="Pelaez A.I."/>
            <person name="Sanchez J."/>
            <person name="Ferrer M."/>
        </authorList>
    </citation>
    <scope>NUCLEOTIDE SEQUENCE</scope>
</reference>